<reference evidence="1" key="1">
    <citation type="submission" date="2022-07" db="EMBL/GenBank/DDBJ databases">
        <title>Phylogenomic reconstructions and comparative analyses of Kickxellomycotina fungi.</title>
        <authorList>
            <person name="Reynolds N.K."/>
            <person name="Stajich J.E."/>
            <person name="Barry K."/>
            <person name="Grigoriev I.V."/>
            <person name="Crous P."/>
            <person name="Smith M.E."/>
        </authorList>
    </citation>
    <scope>NUCLEOTIDE SEQUENCE</scope>
    <source>
        <strain evidence="1">CBS 109366</strain>
    </source>
</reference>
<gene>
    <name evidence="1" type="ORF">IWQ57_004832</name>
</gene>
<comment type="caution">
    <text evidence="1">The sequence shown here is derived from an EMBL/GenBank/DDBJ whole genome shotgun (WGS) entry which is preliminary data.</text>
</comment>
<dbReference type="Proteomes" id="UP001140234">
    <property type="component" value="Unassembled WGS sequence"/>
</dbReference>
<evidence type="ECO:0000313" key="1">
    <source>
        <dbReference type="EMBL" id="KAJ2765296.1"/>
    </source>
</evidence>
<evidence type="ECO:0000313" key="2">
    <source>
        <dbReference type="Proteomes" id="UP001140234"/>
    </source>
</evidence>
<keyword evidence="2" id="KW-1185">Reference proteome</keyword>
<dbReference type="EMBL" id="JANBUJ010002054">
    <property type="protein sequence ID" value="KAJ2765296.1"/>
    <property type="molecule type" value="Genomic_DNA"/>
</dbReference>
<organism evidence="1 2">
    <name type="scientific">Coemansia nantahalensis</name>
    <dbReference type="NCBI Taxonomy" id="2789366"/>
    <lineage>
        <taxon>Eukaryota</taxon>
        <taxon>Fungi</taxon>
        <taxon>Fungi incertae sedis</taxon>
        <taxon>Zoopagomycota</taxon>
        <taxon>Kickxellomycotina</taxon>
        <taxon>Kickxellomycetes</taxon>
        <taxon>Kickxellales</taxon>
        <taxon>Kickxellaceae</taxon>
        <taxon>Coemansia</taxon>
    </lineage>
</organism>
<name>A0ACC1JQJ3_9FUNG</name>
<sequence>MPGADSDATELFVRSVKCTGDVPPALVGSSVTYLGGHAYVFGGRALHNGKLSNDIYACDLQTFKWRRVDAGAPDAQTPAATPTQPAAPGQTGEQQARARMAAMVAPPPARFFHSTTAFRHYLIVFGGMGLDVDPDAPVGPAHMGDLRSTNIQDDRNQQSFQMRTSKTLLGDMAVFDTRLECWVAHRALDAGAAAEPRPGSAAGSFRPSPRYAHLSTLLGSRLLLVGGQDLEEQYVEELNVFDLQLGQWVLRSPFPRAVGLYRSFIASVPSSGSTLLYSNYSFSAVKRALYLLSPPPDCTLKEVSDQLDGEPPGLRFPRGHLVDPQTVVMSGTLISTEGHSEMSLWALDAKTLRWKPINCGAKFRTGSWNQSVIDPRSNTLVVFGDSRRDLNYDYQRRRLNYTEARAIDMRALGYQRTAQQPGWPVSSPLAAARAAAAAAAAGRAGQPGSPGAVPAPGLLDFELGSQLLHLSQFSDSEVIAADGSCVTEVNMGLLRARWPKQAQVWLAAGSARAPTNPPSRDSYTDGEPRQPGSESPDDALLLAGGGRRLAIDGSREAICLLVFFLYTGVVEPAARFGLHQGAEIAAAAACVGSGDAKDEPLAAVRVLGELLVLATRYSLDALAQKAVAQLHSHVTAATAPLVFE</sequence>
<protein>
    <submittedName>
        <fullName evidence="1">Uncharacterized protein</fullName>
    </submittedName>
</protein>
<proteinExistence type="predicted"/>
<feature type="non-terminal residue" evidence="1">
    <location>
        <position position="644"/>
    </location>
</feature>
<accession>A0ACC1JQJ3</accession>